<name>A0ABN2B3Q0_9ACTN</name>
<dbReference type="Gene3D" id="2.130.10.10">
    <property type="entry name" value="YVTN repeat-like/Quinoprotein amine dehydrogenase"/>
    <property type="match status" value="2"/>
</dbReference>
<evidence type="ECO:0008006" key="3">
    <source>
        <dbReference type="Google" id="ProtNLM"/>
    </source>
</evidence>
<dbReference type="InterPro" id="IPR015943">
    <property type="entry name" value="WD40/YVTN_repeat-like_dom_sf"/>
</dbReference>
<gene>
    <name evidence="1" type="ORF">GCM10009827_057800</name>
</gene>
<dbReference type="SUPFAM" id="SSF50969">
    <property type="entry name" value="YVTN repeat-like/Quinoprotein amine dehydrogenase"/>
    <property type="match status" value="1"/>
</dbReference>
<dbReference type="InterPro" id="IPR011044">
    <property type="entry name" value="Quino_amine_DH_bsu"/>
</dbReference>
<evidence type="ECO:0000313" key="1">
    <source>
        <dbReference type="EMBL" id="GAA1532370.1"/>
    </source>
</evidence>
<dbReference type="RefSeq" id="WP_344505386.1">
    <property type="nucleotide sequence ID" value="NZ_BAAAQD010000012.1"/>
</dbReference>
<dbReference type="Proteomes" id="UP001501470">
    <property type="component" value="Unassembled WGS sequence"/>
</dbReference>
<comment type="caution">
    <text evidence="1">The sequence shown here is derived from an EMBL/GenBank/DDBJ whole genome shotgun (WGS) entry which is preliminary data.</text>
</comment>
<keyword evidence="2" id="KW-1185">Reference proteome</keyword>
<evidence type="ECO:0000313" key="2">
    <source>
        <dbReference type="Proteomes" id="UP001501470"/>
    </source>
</evidence>
<protein>
    <recommendedName>
        <fullName evidence="3">WD40 repeat domain-containing protein</fullName>
    </recommendedName>
</protein>
<organism evidence="1 2">
    <name type="scientific">Dactylosporangium maewongense</name>
    <dbReference type="NCBI Taxonomy" id="634393"/>
    <lineage>
        <taxon>Bacteria</taxon>
        <taxon>Bacillati</taxon>
        <taxon>Actinomycetota</taxon>
        <taxon>Actinomycetes</taxon>
        <taxon>Micromonosporales</taxon>
        <taxon>Micromonosporaceae</taxon>
        <taxon>Dactylosporangium</taxon>
    </lineage>
</organism>
<accession>A0ABN2B3Q0</accession>
<sequence>MRDPLGPPFAVRDGCWGDAQDGLFGAVAHGRPVLVRVGRDRDRQITVYDAATGVTIGAAGVGKWHAMGGFITSHLSTDHVGPVLVTALDGEVVRQWRLPHPAPAAPELRLARPGDVKAPWVCAVTSYVHDGRMVLVLGDSDGVVRRFDAASGAEVAPPLVHDDRIHRIAAYTVDGRPHLACGEDTGRLWRWDAVTGVPVGPPVSAHLELYFAIVPFEIGGRTLLATSSADQSIRRVDPVSGDLVGDFRAFEEGAAVCLAPGPVLAVVEGGNLWRFDLATFEPVAAPVRFGDECLEAVCALDVDGRAALFVAGEKTIRRFDATTGEPWPTGPAA</sequence>
<dbReference type="EMBL" id="BAAAQD010000012">
    <property type="protein sequence ID" value="GAA1532370.1"/>
    <property type="molecule type" value="Genomic_DNA"/>
</dbReference>
<proteinExistence type="predicted"/>
<reference evidence="1 2" key="1">
    <citation type="journal article" date="2019" name="Int. J. Syst. Evol. Microbiol.">
        <title>The Global Catalogue of Microorganisms (GCM) 10K type strain sequencing project: providing services to taxonomists for standard genome sequencing and annotation.</title>
        <authorList>
            <consortium name="The Broad Institute Genomics Platform"/>
            <consortium name="The Broad Institute Genome Sequencing Center for Infectious Disease"/>
            <person name="Wu L."/>
            <person name="Ma J."/>
        </authorList>
    </citation>
    <scope>NUCLEOTIDE SEQUENCE [LARGE SCALE GENOMIC DNA]</scope>
    <source>
        <strain evidence="1 2">JCM 15933</strain>
    </source>
</reference>